<proteinExistence type="predicted"/>
<gene>
    <name evidence="2" type="ORF">P8627_14465</name>
</gene>
<feature type="transmembrane region" description="Helical" evidence="1">
    <location>
        <begin position="12"/>
        <end position="31"/>
    </location>
</feature>
<keyword evidence="3" id="KW-1185">Reference proteome</keyword>
<keyword evidence="1" id="KW-1133">Transmembrane helix</keyword>
<dbReference type="Proteomes" id="UP001243420">
    <property type="component" value="Chromosome"/>
</dbReference>
<keyword evidence="1" id="KW-0812">Transmembrane</keyword>
<reference evidence="2 3" key="1">
    <citation type="submission" date="2023-04" db="EMBL/GenBank/DDBJ databases">
        <title>Jannaschia ovalis sp. nov., a marine bacterium isolated from sea tidal flat.</title>
        <authorList>
            <person name="Kwon D.Y."/>
            <person name="Kim J.-J."/>
        </authorList>
    </citation>
    <scope>NUCLEOTIDE SEQUENCE [LARGE SCALE GENOMIC DNA]</scope>
    <source>
        <strain evidence="2 3">GRR-S6-38</strain>
    </source>
</reference>
<organism evidence="2 3">
    <name type="scientific">Jannaschia ovalis</name>
    <dbReference type="NCBI Taxonomy" id="3038773"/>
    <lineage>
        <taxon>Bacteria</taxon>
        <taxon>Pseudomonadati</taxon>
        <taxon>Pseudomonadota</taxon>
        <taxon>Alphaproteobacteria</taxon>
        <taxon>Rhodobacterales</taxon>
        <taxon>Roseobacteraceae</taxon>
        <taxon>Jannaschia</taxon>
    </lineage>
</organism>
<protein>
    <submittedName>
        <fullName evidence="2">Uncharacterized protein</fullName>
    </submittedName>
</protein>
<sequence length="68" mass="7393">MGPNYLARSRLAWASMAMILLGLGLHGVAGLVDLPIWVVPAGYFVALAGAMLMFFGWVRWRAIHPPQG</sequence>
<feature type="transmembrane region" description="Helical" evidence="1">
    <location>
        <begin position="37"/>
        <end position="58"/>
    </location>
</feature>
<evidence type="ECO:0000313" key="2">
    <source>
        <dbReference type="EMBL" id="WGH78219.1"/>
    </source>
</evidence>
<name>A0ABY8LA49_9RHOB</name>
<keyword evidence="1" id="KW-0472">Membrane</keyword>
<dbReference type="EMBL" id="CP122537">
    <property type="protein sequence ID" value="WGH78219.1"/>
    <property type="molecule type" value="Genomic_DNA"/>
</dbReference>
<dbReference type="RefSeq" id="WP_279964947.1">
    <property type="nucleotide sequence ID" value="NZ_CP122537.1"/>
</dbReference>
<evidence type="ECO:0000313" key="3">
    <source>
        <dbReference type="Proteomes" id="UP001243420"/>
    </source>
</evidence>
<evidence type="ECO:0000256" key="1">
    <source>
        <dbReference type="SAM" id="Phobius"/>
    </source>
</evidence>
<accession>A0ABY8LA49</accession>